<reference evidence="2" key="2">
    <citation type="submission" date="2025-09" db="UniProtKB">
        <authorList>
            <consortium name="Ensembl"/>
        </authorList>
    </citation>
    <scope>IDENTIFICATION</scope>
</reference>
<feature type="region of interest" description="Disordered" evidence="1">
    <location>
        <begin position="43"/>
        <end position="67"/>
    </location>
</feature>
<sequence length="102" mass="11258">MVKLPKADDLCSNSETPTLPNSLESTDLSSIDAMMSAVMSVGKITENGGNSQNIKSPSKSPAPNRIGRRNQVYNSKHAMGERVSQWRKRVNFHCHFCFSNST</sequence>
<proteinExistence type="predicted"/>
<dbReference type="Proteomes" id="UP000694404">
    <property type="component" value="Unplaced"/>
</dbReference>
<dbReference type="AlphaFoldDB" id="A0A8C0IZP3"/>
<reference evidence="2" key="1">
    <citation type="submission" date="2025-08" db="UniProtKB">
        <authorList>
            <consortium name="Ensembl"/>
        </authorList>
    </citation>
    <scope>IDENTIFICATION</scope>
</reference>
<evidence type="ECO:0000313" key="3">
    <source>
        <dbReference type="Proteomes" id="UP000694404"/>
    </source>
</evidence>
<organism evidence="2 3">
    <name type="scientific">Chelonoidis abingdonii</name>
    <name type="common">Abingdon island giant tortoise</name>
    <name type="synonym">Testudo abingdonii</name>
    <dbReference type="NCBI Taxonomy" id="106734"/>
    <lineage>
        <taxon>Eukaryota</taxon>
        <taxon>Metazoa</taxon>
        <taxon>Chordata</taxon>
        <taxon>Craniata</taxon>
        <taxon>Vertebrata</taxon>
        <taxon>Euteleostomi</taxon>
        <taxon>Archelosauria</taxon>
        <taxon>Testudinata</taxon>
        <taxon>Testudines</taxon>
        <taxon>Cryptodira</taxon>
        <taxon>Durocryptodira</taxon>
        <taxon>Testudinoidea</taxon>
        <taxon>Testudinidae</taxon>
        <taxon>Chelonoidis</taxon>
    </lineage>
</organism>
<evidence type="ECO:0000313" key="2">
    <source>
        <dbReference type="Ensembl" id="ENSCABP00000024749.1"/>
    </source>
</evidence>
<evidence type="ECO:0000256" key="1">
    <source>
        <dbReference type="SAM" id="MobiDB-lite"/>
    </source>
</evidence>
<accession>A0A8C0IZP3</accession>
<name>A0A8C0IZP3_CHEAB</name>
<feature type="compositionally biased region" description="Polar residues" evidence="1">
    <location>
        <begin position="47"/>
        <end position="61"/>
    </location>
</feature>
<dbReference type="Ensembl" id="ENSCABT00000027118.1">
    <property type="protein sequence ID" value="ENSCABP00000024749.1"/>
    <property type="gene ID" value="ENSCABG00000018216.1"/>
</dbReference>
<keyword evidence="3" id="KW-1185">Reference proteome</keyword>
<protein>
    <submittedName>
        <fullName evidence="2">Uncharacterized protein</fullName>
    </submittedName>
</protein>
<feature type="compositionally biased region" description="Polar residues" evidence="1">
    <location>
        <begin position="11"/>
        <end position="25"/>
    </location>
</feature>
<feature type="region of interest" description="Disordered" evidence="1">
    <location>
        <begin position="1"/>
        <end position="25"/>
    </location>
</feature>